<evidence type="ECO:0000313" key="1">
    <source>
        <dbReference type="EMBL" id="MFB5736905.1"/>
    </source>
</evidence>
<dbReference type="Proteomes" id="UP001580391">
    <property type="component" value="Unassembled WGS sequence"/>
</dbReference>
<comment type="caution">
    <text evidence="1">The sequence shown here is derived from an EMBL/GenBank/DDBJ whole genome shotgun (WGS) entry which is preliminary data.</text>
</comment>
<protein>
    <submittedName>
        <fullName evidence="1">Uncharacterized protein</fullName>
    </submittedName>
</protein>
<reference evidence="1 2" key="1">
    <citation type="submission" date="2024-09" db="EMBL/GenBank/DDBJ databases">
        <title>Taxonomic and Genotyping Characterization of Leptospira Strains isolated from Multiple Sources in Colombia highlights the importance of intermediate species.</title>
        <authorList>
            <person name="Torres Higuera L."/>
            <person name="Rojas Tapias D."/>
            <person name="Jimenez Velasquez S."/>
            <person name="Renjifo Ibanez C."/>
        </authorList>
    </citation>
    <scope>NUCLEOTIDE SEQUENCE [LARGE SCALE GENOMIC DNA]</scope>
    <source>
        <strain evidence="1 2">Lep080</strain>
    </source>
</reference>
<accession>A0ABV5BNY5</accession>
<dbReference type="EMBL" id="JBHILJ010000005">
    <property type="protein sequence ID" value="MFB5736905.1"/>
    <property type="molecule type" value="Genomic_DNA"/>
</dbReference>
<sequence>MKWGMGYILNAIEGDGLLRFQILLNDDGKVIDKAVICSNVSEKITEMITNSVIEVDFGAMPITFGSGVTLACVVTKLHQVLVARLHCSEWNFKNRKYIYKQ</sequence>
<evidence type="ECO:0000313" key="2">
    <source>
        <dbReference type="Proteomes" id="UP001580391"/>
    </source>
</evidence>
<dbReference type="RefSeq" id="WP_375517097.1">
    <property type="nucleotide sequence ID" value="NZ_JBHILI010000006.1"/>
</dbReference>
<gene>
    <name evidence="1" type="ORF">ACE5IX_10330</name>
</gene>
<proteinExistence type="predicted"/>
<organism evidence="1 2">
    <name type="scientific">Leptospira wolffii</name>
    <dbReference type="NCBI Taxonomy" id="409998"/>
    <lineage>
        <taxon>Bacteria</taxon>
        <taxon>Pseudomonadati</taxon>
        <taxon>Spirochaetota</taxon>
        <taxon>Spirochaetia</taxon>
        <taxon>Leptospirales</taxon>
        <taxon>Leptospiraceae</taxon>
        <taxon>Leptospira</taxon>
    </lineage>
</organism>
<keyword evidence="2" id="KW-1185">Reference proteome</keyword>
<name>A0ABV5BNY5_9LEPT</name>